<dbReference type="InterPro" id="IPR011712">
    <property type="entry name" value="Sig_transdc_His_kin_sub3_dim/P"/>
</dbReference>
<dbReference type="GO" id="GO:0000155">
    <property type="term" value="F:phosphorelay sensor kinase activity"/>
    <property type="evidence" value="ECO:0007669"/>
    <property type="project" value="InterPro"/>
</dbReference>
<dbReference type="Pfam" id="PF07730">
    <property type="entry name" value="HisKA_3"/>
    <property type="match status" value="1"/>
</dbReference>
<comment type="caution">
    <text evidence="6">The sequence shown here is derived from an EMBL/GenBank/DDBJ whole genome shotgun (WGS) entry which is preliminary data.</text>
</comment>
<dbReference type="Gene3D" id="3.30.565.10">
    <property type="entry name" value="Histidine kinase-like ATPase, C-terminal domain"/>
    <property type="match status" value="1"/>
</dbReference>
<dbReference type="Pfam" id="PF02518">
    <property type="entry name" value="HATPase_c"/>
    <property type="match status" value="1"/>
</dbReference>
<dbReference type="AlphaFoldDB" id="A0A538UCC3"/>
<gene>
    <name evidence="6" type="ORF">E6K81_04390</name>
</gene>
<dbReference type="InterPro" id="IPR036890">
    <property type="entry name" value="HATPase_C_sf"/>
</dbReference>
<evidence type="ECO:0000256" key="4">
    <source>
        <dbReference type="SAM" id="MobiDB-lite"/>
    </source>
</evidence>
<evidence type="ECO:0000313" key="6">
    <source>
        <dbReference type="EMBL" id="TMQ73510.1"/>
    </source>
</evidence>
<evidence type="ECO:0000256" key="3">
    <source>
        <dbReference type="ARBA" id="ARBA00023012"/>
    </source>
</evidence>
<feature type="domain" description="Histidine kinase/HSP90-like ATPase" evidence="5">
    <location>
        <begin position="415"/>
        <end position="508"/>
    </location>
</feature>
<proteinExistence type="predicted"/>
<keyword evidence="3" id="KW-0902">Two-component regulatory system</keyword>
<dbReference type="GO" id="GO:0016020">
    <property type="term" value="C:membrane"/>
    <property type="evidence" value="ECO:0007669"/>
    <property type="project" value="InterPro"/>
</dbReference>
<dbReference type="GO" id="GO:0046983">
    <property type="term" value="F:protein dimerization activity"/>
    <property type="evidence" value="ECO:0007669"/>
    <property type="project" value="InterPro"/>
</dbReference>
<keyword evidence="2 6" id="KW-0418">Kinase</keyword>
<name>A0A538UCC3_UNCEI</name>
<dbReference type="PANTHER" id="PTHR24421">
    <property type="entry name" value="NITRATE/NITRITE SENSOR PROTEIN NARX-RELATED"/>
    <property type="match status" value="1"/>
</dbReference>
<dbReference type="CDD" id="cd16917">
    <property type="entry name" value="HATPase_UhpB-NarQ-NarX-like"/>
    <property type="match status" value="1"/>
</dbReference>
<dbReference type="SMART" id="SM00387">
    <property type="entry name" value="HATPase_c"/>
    <property type="match status" value="1"/>
</dbReference>
<reference evidence="6 7" key="1">
    <citation type="journal article" date="2019" name="Nat. Microbiol.">
        <title>Mediterranean grassland soil C-N compound turnover is dependent on rainfall and depth, and is mediated by genomically divergent microorganisms.</title>
        <authorList>
            <person name="Diamond S."/>
            <person name="Andeer P.F."/>
            <person name="Li Z."/>
            <person name="Crits-Christoph A."/>
            <person name="Burstein D."/>
            <person name="Anantharaman K."/>
            <person name="Lane K.R."/>
            <person name="Thomas B.C."/>
            <person name="Pan C."/>
            <person name="Northen T.R."/>
            <person name="Banfield J.F."/>
        </authorList>
    </citation>
    <scope>NUCLEOTIDE SEQUENCE [LARGE SCALE GENOMIC DNA]</scope>
    <source>
        <strain evidence="6">WS_11</strain>
    </source>
</reference>
<evidence type="ECO:0000256" key="2">
    <source>
        <dbReference type="ARBA" id="ARBA00022777"/>
    </source>
</evidence>
<organism evidence="6 7">
    <name type="scientific">Eiseniibacteriota bacterium</name>
    <dbReference type="NCBI Taxonomy" id="2212470"/>
    <lineage>
        <taxon>Bacteria</taxon>
        <taxon>Candidatus Eiseniibacteriota</taxon>
    </lineage>
</organism>
<evidence type="ECO:0000313" key="7">
    <source>
        <dbReference type="Proteomes" id="UP000319771"/>
    </source>
</evidence>
<dbReference type="Proteomes" id="UP000319771">
    <property type="component" value="Unassembled WGS sequence"/>
</dbReference>
<evidence type="ECO:0000256" key="1">
    <source>
        <dbReference type="ARBA" id="ARBA00022679"/>
    </source>
</evidence>
<dbReference type="SUPFAM" id="SSF55874">
    <property type="entry name" value="ATPase domain of HSP90 chaperone/DNA topoisomerase II/histidine kinase"/>
    <property type="match status" value="1"/>
</dbReference>
<dbReference type="Gene3D" id="1.20.5.1930">
    <property type="match status" value="1"/>
</dbReference>
<dbReference type="Gene3D" id="3.30.450.40">
    <property type="match status" value="1"/>
</dbReference>
<accession>A0A538UCC3</accession>
<sequence length="517" mass="56740">MGLPSIFLTICGARNRRARFDRERNVVLDGRSDNRALGRSPARARARPRSATCSGGRSATFGRCRARTCGHATERRSGSTLLATEDDMRHESEIEVPILPSDATELRDALIREMDERRHAECLAKVHTDAVQLALDLLAREPDSVESFFGMFTKTLVEECDSTSCDVWLLDEDQHRVDLWMTYQRGALHTRGSPDWDALASPRESMGTHLFAHIAGWKGSVVYEGDDRRLPAPIRDQIRRAGIDVVQTAPLLLGGRNLGWIVLSAGPTAECPEWRLAMLEGIARQATFVLHVSRLAERGRQEERRKATLEERNRLARDIHDNLAQGFAAILMQLQAARREIGAVPDSVTASLENAIVLARTHLTEARRSVCTLRPNVGSGEDVASALQRLADLGQRTTDVPIEVVVDELPRLGDGVEREIVAIAQEALTNAVRHAGARRITIRASTVESVGLRLSVGDDGRGIARGRQSSGFGMTSMHERAERIGASLTIVTAPRSGTEVVLAWEPSSLPTQVHVAG</sequence>
<dbReference type="InterPro" id="IPR050482">
    <property type="entry name" value="Sensor_HK_TwoCompSys"/>
</dbReference>
<dbReference type="InterPro" id="IPR029016">
    <property type="entry name" value="GAF-like_dom_sf"/>
</dbReference>
<feature type="region of interest" description="Disordered" evidence="4">
    <location>
        <begin position="32"/>
        <end position="54"/>
    </location>
</feature>
<dbReference type="EMBL" id="VBPB01000066">
    <property type="protein sequence ID" value="TMQ73510.1"/>
    <property type="molecule type" value="Genomic_DNA"/>
</dbReference>
<dbReference type="PANTHER" id="PTHR24421:SF62">
    <property type="entry name" value="SENSORY TRANSDUCTION HISTIDINE KINASE"/>
    <property type="match status" value="1"/>
</dbReference>
<evidence type="ECO:0000259" key="5">
    <source>
        <dbReference type="SMART" id="SM00387"/>
    </source>
</evidence>
<dbReference type="SUPFAM" id="SSF55781">
    <property type="entry name" value="GAF domain-like"/>
    <property type="match status" value="1"/>
</dbReference>
<protein>
    <submittedName>
        <fullName evidence="6">Sensor histidine kinase</fullName>
    </submittedName>
</protein>
<dbReference type="InterPro" id="IPR003594">
    <property type="entry name" value="HATPase_dom"/>
</dbReference>
<keyword evidence="1" id="KW-0808">Transferase</keyword>